<evidence type="ECO:0000313" key="6">
    <source>
        <dbReference type="Proteomes" id="UP001059596"/>
    </source>
</evidence>
<dbReference type="PROSITE" id="PS50240">
    <property type="entry name" value="TRYPSIN_DOM"/>
    <property type="match status" value="1"/>
</dbReference>
<dbReference type="GO" id="GO:0006508">
    <property type="term" value="P:proteolysis"/>
    <property type="evidence" value="ECO:0007669"/>
    <property type="project" value="InterPro"/>
</dbReference>
<dbReference type="PANTHER" id="PTHR24256">
    <property type="entry name" value="TRYPTASE-RELATED"/>
    <property type="match status" value="1"/>
</dbReference>
<dbReference type="GO" id="GO:0004252">
    <property type="term" value="F:serine-type endopeptidase activity"/>
    <property type="evidence" value="ECO:0007669"/>
    <property type="project" value="InterPro"/>
</dbReference>
<dbReference type="InterPro" id="IPR051487">
    <property type="entry name" value="Ser/Thr_Proteases_Immune/Dev"/>
</dbReference>
<dbReference type="Proteomes" id="UP001059596">
    <property type="component" value="Unassembled WGS sequence"/>
</dbReference>
<dbReference type="OrthoDB" id="6261922at2759"/>
<dbReference type="InterPro" id="IPR043504">
    <property type="entry name" value="Peptidase_S1_PA_chymotrypsin"/>
</dbReference>
<feature type="chain" id="PRO_5040482657" description="Peptidase S1 domain-containing protein" evidence="3">
    <location>
        <begin position="18"/>
        <end position="271"/>
    </location>
</feature>
<keyword evidence="1" id="KW-1015">Disulfide bond</keyword>
<dbReference type="InterPro" id="IPR001254">
    <property type="entry name" value="Trypsin_dom"/>
</dbReference>
<dbReference type="Pfam" id="PF00089">
    <property type="entry name" value="Trypsin"/>
    <property type="match status" value="1"/>
</dbReference>
<organism evidence="5 6">
    <name type="scientific">Drosophila gunungcola</name>
    <name type="common">fruit fly</name>
    <dbReference type="NCBI Taxonomy" id="103775"/>
    <lineage>
        <taxon>Eukaryota</taxon>
        <taxon>Metazoa</taxon>
        <taxon>Ecdysozoa</taxon>
        <taxon>Arthropoda</taxon>
        <taxon>Hexapoda</taxon>
        <taxon>Insecta</taxon>
        <taxon>Pterygota</taxon>
        <taxon>Neoptera</taxon>
        <taxon>Endopterygota</taxon>
        <taxon>Diptera</taxon>
        <taxon>Brachycera</taxon>
        <taxon>Muscomorpha</taxon>
        <taxon>Ephydroidea</taxon>
        <taxon>Drosophilidae</taxon>
        <taxon>Drosophila</taxon>
        <taxon>Sophophora</taxon>
    </lineage>
</organism>
<name>A0A9P9YTK3_9MUSC</name>
<feature type="domain" description="Peptidase S1" evidence="4">
    <location>
        <begin position="14"/>
        <end position="264"/>
    </location>
</feature>
<dbReference type="EMBL" id="JAMKOV010000002">
    <property type="protein sequence ID" value="KAI8042675.1"/>
    <property type="molecule type" value="Genomic_DNA"/>
</dbReference>
<evidence type="ECO:0000313" key="5">
    <source>
        <dbReference type="EMBL" id="KAI8042675.1"/>
    </source>
</evidence>
<comment type="similarity">
    <text evidence="2">Belongs to the peptidase S1 family. CLIP subfamily.</text>
</comment>
<feature type="signal peptide" evidence="3">
    <location>
        <begin position="1"/>
        <end position="17"/>
    </location>
</feature>
<dbReference type="InterPro" id="IPR009003">
    <property type="entry name" value="Peptidase_S1_PA"/>
</dbReference>
<evidence type="ECO:0000256" key="1">
    <source>
        <dbReference type="ARBA" id="ARBA00023157"/>
    </source>
</evidence>
<protein>
    <recommendedName>
        <fullName evidence="4">Peptidase S1 domain-containing protein</fullName>
    </recommendedName>
</protein>
<evidence type="ECO:0000259" key="4">
    <source>
        <dbReference type="PROSITE" id="PS50240"/>
    </source>
</evidence>
<proteinExistence type="inferred from homology"/>
<keyword evidence="6" id="KW-1185">Reference proteome</keyword>
<dbReference type="Gene3D" id="2.40.10.10">
    <property type="entry name" value="Trypsin-like serine proteases"/>
    <property type="match status" value="1"/>
</dbReference>
<reference evidence="5" key="1">
    <citation type="journal article" date="2023" name="Genome Biol. Evol.">
        <title>Long-read-based Genome Assembly of Drosophila gunungcola Reveals Fewer Chemosensory Genes in Flower-breeding Species.</title>
        <authorList>
            <person name="Negi A."/>
            <person name="Liao B.Y."/>
            <person name="Yeh S.D."/>
        </authorList>
    </citation>
    <scope>NUCLEOTIDE SEQUENCE</scope>
    <source>
        <strain evidence="5">Sukarami</strain>
    </source>
</reference>
<dbReference type="AlphaFoldDB" id="A0A9P9YTK3"/>
<dbReference type="SUPFAM" id="SSF50494">
    <property type="entry name" value="Trypsin-like serine proteases"/>
    <property type="match status" value="1"/>
</dbReference>
<gene>
    <name evidence="5" type="ORF">M5D96_003992</name>
</gene>
<dbReference type="SMART" id="SM00020">
    <property type="entry name" value="Tryp_SPc"/>
    <property type="match status" value="1"/>
</dbReference>
<sequence>MTIYFIFLVLLFSFANGQQTETNQEKCSAKNYKPNQSFPGQYPWLVALLDQSDGLKVYIGAGSLITDKLVLTAAHILEDISENDLVVRGGEYNVSTTDDCLHQDIQVIRIIRHEGYNKHNAANNMALLVLKTTFDKSINVEKICLRTLEQSIDGWPCFFIGWGKKNWDSEDYPTVIKRIDIYIKGKAECSAQLRRPVPSQQICGTGLQGMDSTGDGGAPLICIVNNQFLQAGIVNWGKREPKNTNFTLFTDVAELRFWIHYQLKYITGKKF</sequence>
<accession>A0A9P9YTK3</accession>
<comment type="caution">
    <text evidence="5">The sequence shown here is derived from an EMBL/GenBank/DDBJ whole genome shotgun (WGS) entry which is preliminary data.</text>
</comment>
<evidence type="ECO:0000256" key="3">
    <source>
        <dbReference type="SAM" id="SignalP"/>
    </source>
</evidence>
<dbReference type="CDD" id="cd00190">
    <property type="entry name" value="Tryp_SPc"/>
    <property type="match status" value="1"/>
</dbReference>
<evidence type="ECO:0000256" key="2">
    <source>
        <dbReference type="ARBA" id="ARBA00024195"/>
    </source>
</evidence>
<keyword evidence="3" id="KW-0732">Signal</keyword>